<dbReference type="AlphaFoldDB" id="A0A1H9U9H9"/>
<accession>A0A1H9U9H9</accession>
<dbReference type="InterPro" id="IPR011990">
    <property type="entry name" value="TPR-like_helical_dom_sf"/>
</dbReference>
<dbReference type="Pfam" id="PF03704">
    <property type="entry name" value="BTAD"/>
    <property type="match status" value="1"/>
</dbReference>
<dbReference type="Gene3D" id="1.10.10.10">
    <property type="entry name" value="Winged helix-like DNA-binding domain superfamily/Winged helix DNA-binding domain"/>
    <property type="match status" value="1"/>
</dbReference>
<dbReference type="GO" id="GO:0003677">
    <property type="term" value="F:DNA binding"/>
    <property type="evidence" value="ECO:0007669"/>
    <property type="project" value="UniProtKB-UniRule"/>
</dbReference>
<keyword evidence="6" id="KW-1185">Reference proteome</keyword>
<dbReference type="InterPro" id="IPR016032">
    <property type="entry name" value="Sig_transdc_resp-reg_C-effctor"/>
</dbReference>
<dbReference type="SUPFAM" id="SSF46894">
    <property type="entry name" value="C-terminal effector domain of the bipartite response regulators"/>
    <property type="match status" value="1"/>
</dbReference>
<dbReference type="PRINTS" id="PR00364">
    <property type="entry name" value="DISEASERSIST"/>
</dbReference>
<dbReference type="GO" id="GO:0006355">
    <property type="term" value="P:regulation of DNA-templated transcription"/>
    <property type="evidence" value="ECO:0007669"/>
    <property type="project" value="InterPro"/>
</dbReference>
<dbReference type="InterPro" id="IPR036388">
    <property type="entry name" value="WH-like_DNA-bd_sf"/>
</dbReference>
<dbReference type="InterPro" id="IPR027417">
    <property type="entry name" value="P-loop_NTPase"/>
</dbReference>
<evidence type="ECO:0000259" key="4">
    <source>
        <dbReference type="PROSITE" id="PS51755"/>
    </source>
</evidence>
<dbReference type="InterPro" id="IPR001867">
    <property type="entry name" value="OmpR/PhoB-type_DNA-bd"/>
</dbReference>
<dbReference type="Pfam" id="PF25872">
    <property type="entry name" value="HTH_77"/>
    <property type="match status" value="1"/>
</dbReference>
<protein>
    <submittedName>
        <fullName evidence="5">Predicted ATPase</fullName>
    </submittedName>
</protein>
<dbReference type="SMART" id="SM01043">
    <property type="entry name" value="BTAD"/>
    <property type="match status" value="1"/>
</dbReference>
<dbReference type="Gene3D" id="1.25.40.10">
    <property type="entry name" value="Tetratricopeptide repeat domain"/>
    <property type="match status" value="2"/>
</dbReference>
<organism evidence="5 6">
    <name type="scientific">Actinokineospora terrae</name>
    <dbReference type="NCBI Taxonomy" id="155974"/>
    <lineage>
        <taxon>Bacteria</taxon>
        <taxon>Bacillati</taxon>
        <taxon>Actinomycetota</taxon>
        <taxon>Actinomycetes</taxon>
        <taxon>Pseudonocardiales</taxon>
        <taxon>Pseudonocardiaceae</taxon>
        <taxon>Actinokineospora</taxon>
    </lineage>
</organism>
<dbReference type="Pfam" id="PF00486">
    <property type="entry name" value="Trans_reg_C"/>
    <property type="match status" value="1"/>
</dbReference>
<dbReference type="PANTHER" id="PTHR47691:SF3">
    <property type="entry name" value="HTH-TYPE TRANSCRIPTIONAL REGULATOR RV0890C-RELATED"/>
    <property type="match status" value="1"/>
</dbReference>
<evidence type="ECO:0000256" key="3">
    <source>
        <dbReference type="PROSITE-ProRule" id="PRU01091"/>
    </source>
</evidence>
<dbReference type="PROSITE" id="PS51755">
    <property type="entry name" value="OMPR_PHOB"/>
    <property type="match status" value="1"/>
</dbReference>
<feature type="domain" description="OmpR/PhoB-type" evidence="4">
    <location>
        <begin position="36"/>
        <end position="136"/>
    </location>
</feature>
<dbReference type="PANTHER" id="PTHR47691">
    <property type="entry name" value="REGULATOR-RELATED"/>
    <property type="match status" value="1"/>
</dbReference>
<proteinExistence type="inferred from homology"/>
<evidence type="ECO:0000313" key="5">
    <source>
        <dbReference type="EMBL" id="SES06230.1"/>
    </source>
</evidence>
<sequence>MLSAPVNSVRGSGSRVDNRQTALIGDRVRALRKPLPPIWEAVVVQVSLLGPLRLVGEDGAVLGVGGTRLRMLVALLALDAGRVVSVSELVSGLWGDDPPADATNALQSLVSRLRRGLKVGADGLVESHPAGYRLAIAADQVDVHRFERLVATGRAALREERYAEAARVLAAAEELWAGPALAGLEDAPFAGAVVARLEELRVGAREDRIDAAIRDGGHGEVIAELTTLVAEHPLRERPAALLVKALFLAGRQAEALAVYEQARRVLAEELGVEPSPELRELHVSVLRGEIAPAPARVATASLTSFVGRQVELAEVTRLLDSTRLVTLLGPGGAGKTRLSREVVAGQDGMSWFVELAGVRAADDVTAAALAALGIRESRLIETHPAPRTGTALDRLVEVLGSQRSLLVLDNCEHLIEAAAALADALLARCPRLRVLATSREPLAITGEAAYPLGPLGLPGETALPEEVTKADAVRLFADRATSASPAFRLEEDNARVVAEICRGLDGLPLALELAAARLRSMTVGQIAERLHDRFRLLTGGSRTSLPRHRTLRAVVEWSWDLLEKPERVLAARLSVFPVAALAESVAAVAADDDLLPADDVVYVLAALVEKSIVVADAGRDGQVRYRMLETVRAYAAERLTELGETDRAREALCRYFLSYLVEAEPRLRGPEQVRWLARVTADHENLLAALRYAIAMQDADLAHRLAVTAGWFWMISGHHREALTLVTEVAAMPGDAPPHARATLRSMATFVEAAGVPDKDVIRQLRADLVATDAMAHYPIMVMMEPMLAAFAGDVDEAIAGLDRGDKHPDPWARALSLLAAAFLHDNRGALVEAEDSGERALAAFRALGDRWGQAIAIGQVSDRRSMRGDHAGAVLANEESVRLVTELGAIDEMPGALGRLGLQLGRAGDLAGAEADLRRALDLAASSSTHENQALLYGWLASVVRLRGDLAEAKSLMARGQALRDADGNHNHHWFALYSGLAAQIALAEHDPDTARTHLAAALTAIADIGDMPIIGTIAELTAQTLLAQGSPTTATHMLALAEVIRGAPDLGNPELVDLRARLAEALGPETFTTTYTKALTLDRPAALIELNHTLIPNPSMP</sequence>
<gene>
    <name evidence="5" type="ORF">SAMN04487818_10790</name>
</gene>
<comment type="similarity">
    <text evidence="1">Belongs to the AfsR/DnrI/RedD regulatory family.</text>
</comment>
<evidence type="ECO:0000256" key="2">
    <source>
        <dbReference type="ARBA" id="ARBA00023125"/>
    </source>
</evidence>
<dbReference type="GO" id="GO:0043531">
    <property type="term" value="F:ADP binding"/>
    <property type="evidence" value="ECO:0007669"/>
    <property type="project" value="InterPro"/>
</dbReference>
<name>A0A1H9U9H9_9PSEU</name>
<dbReference type="CDD" id="cd15831">
    <property type="entry name" value="BTAD"/>
    <property type="match status" value="1"/>
</dbReference>
<keyword evidence="2 3" id="KW-0238">DNA-binding</keyword>
<dbReference type="Proteomes" id="UP000199051">
    <property type="component" value="Unassembled WGS sequence"/>
</dbReference>
<dbReference type="SUPFAM" id="SSF52540">
    <property type="entry name" value="P-loop containing nucleoside triphosphate hydrolases"/>
    <property type="match status" value="1"/>
</dbReference>
<dbReference type="EMBL" id="FOGI01000007">
    <property type="protein sequence ID" value="SES06230.1"/>
    <property type="molecule type" value="Genomic_DNA"/>
</dbReference>
<dbReference type="SUPFAM" id="SSF48452">
    <property type="entry name" value="TPR-like"/>
    <property type="match status" value="2"/>
</dbReference>
<evidence type="ECO:0000313" key="6">
    <source>
        <dbReference type="Proteomes" id="UP000199051"/>
    </source>
</evidence>
<dbReference type="InterPro" id="IPR005158">
    <property type="entry name" value="BTAD"/>
</dbReference>
<dbReference type="SMART" id="SM00862">
    <property type="entry name" value="Trans_reg_C"/>
    <property type="match status" value="1"/>
</dbReference>
<dbReference type="GO" id="GO:0000160">
    <property type="term" value="P:phosphorelay signal transduction system"/>
    <property type="evidence" value="ECO:0007669"/>
    <property type="project" value="InterPro"/>
</dbReference>
<dbReference type="STRING" id="155974.SAMN04487818_10790"/>
<reference evidence="6" key="1">
    <citation type="submission" date="2016-10" db="EMBL/GenBank/DDBJ databases">
        <authorList>
            <person name="Varghese N."/>
            <person name="Submissions S."/>
        </authorList>
    </citation>
    <scope>NUCLEOTIDE SEQUENCE [LARGE SCALE GENOMIC DNA]</scope>
    <source>
        <strain evidence="6">DSM 44260</strain>
    </source>
</reference>
<feature type="DNA-binding region" description="OmpR/PhoB-type" evidence="3">
    <location>
        <begin position="36"/>
        <end position="136"/>
    </location>
</feature>
<evidence type="ECO:0000256" key="1">
    <source>
        <dbReference type="ARBA" id="ARBA00005820"/>
    </source>
</evidence>
<dbReference type="InterPro" id="IPR058852">
    <property type="entry name" value="HTH_77"/>
</dbReference>